<keyword evidence="1" id="KW-0812">Transmembrane</keyword>
<gene>
    <name evidence="2" type="ORF">AW171_hschr42577</name>
</gene>
<proteinExistence type="predicted"/>
<dbReference type="InterPro" id="IPR038882">
    <property type="entry name" value="Rcf3"/>
</dbReference>
<dbReference type="PANTHER" id="PTHR39153:SF1">
    <property type="entry name" value="AGR244WP"/>
    <property type="match status" value="1"/>
</dbReference>
<keyword evidence="1" id="KW-0472">Membrane</keyword>
<dbReference type="STRING" id="45286.A0A0X8HSK2"/>
<accession>A0A0X8HSK2</accession>
<reference evidence="2 3" key="1">
    <citation type="submission" date="2016-01" db="EMBL/GenBank/DDBJ databases">
        <title>Genome sequence of the yeast Holleya sinecauda.</title>
        <authorList>
            <person name="Dietrich F.S."/>
        </authorList>
    </citation>
    <scope>NUCLEOTIDE SEQUENCE [LARGE SCALE GENOMIC DNA]</scope>
    <source>
        <strain evidence="2 3">ATCC 58844</strain>
    </source>
</reference>
<keyword evidence="3" id="KW-1185">Reference proteome</keyword>
<dbReference type="PANTHER" id="PTHR39153">
    <property type="entry name" value="AGR244WP"/>
    <property type="match status" value="1"/>
</dbReference>
<dbReference type="GeneID" id="28723930"/>
<dbReference type="Proteomes" id="UP000243052">
    <property type="component" value="Chromosome iv"/>
</dbReference>
<dbReference type="EMBL" id="CP014244">
    <property type="protein sequence ID" value="AMD20674.1"/>
    <property type="molecule type" value="Genomic_DNA"/>
</dbReference>
<evidence type="ECO:0000256" key="1">
    <source>
        <dbReference type="SAM" id="Phobius"/>
    </source>
</evidence>
<dbReference type="OrthoDB" id="3979469at2759"/>
<protein>
    <submittedName>
        <fullName evidence="2">HDL070Wp</fullName>
    </submittedName>
</protein>
<organism evidence="2 3">
    <name type="scientific">Eremothecium sinecaudum</name>
    <dbReference type="NCBI Taxonomy" id="45286"/>
    <lineage>
        <taxon>Eukaryota</taxon>
        <taxon>Fungi</taxon>
        <taxon>Dikarya</taxon>
        <taxon>Ascomycota</taxon>
        <taxon>Saccharomycotina</taxon>
        <taxon>Saccharomycetes</taxon>
        <taxon>Saccharomycetales</taxon>
        <taxon>Saccharomycetaceae</taxon>
        <taxon>Eremothecium</taxon>
    </lineage>
</organism>
<dbReference type="RefSeq" id="XP_017987670.1">
    <property type="nucleotide sequence ID" value="XM_018131752.1"/>
</dbReference>
<keyword evidence="1" id="KW-1133">Transmembrane helix</keyword>
<evidence type="ECO:0000313" key="2">
    <source>
        <dbReference type="EMBL" id="AMD20674.1"/>
    </source>
</evidence>
<name>A0A0X8HSK2_9SACH</name>
<feature type="transmembrane region" description="Helical" evidence="1">
    <location>
        <begin position="21"/>
        <end position="42"/>
    </location>
</feature>
<evidence type="ECO:0000313" key="3">
    <source>
        <dbReference type="Proteomes" id="UP000243052"/>
    </source>
</evidence>
<sequence length="120" mass="13735">MGQLKPIHYDQQTVRQLSHEIIIASCVGALYGAAISISTALLMRRYSSVYRNVKNQVRVFYHCSWISMGAVFNADKQVVRFQGKYYANEMKRRERILDEAAERGIFLEEDDVVLSTAGKN</sequence>
<dbReference type="AlphaFoldDB" id="A0A0X8HSK2"/>